<sequence length="55" mass="5745">MPAVDAQTPRQASNTNVFVKITPAMRDAANALAVALDLTEERALAALVEALGEAH</sequence>
<gene>
    <name evidence="1" type="ORF">GCM10007907_16790</name>
</gene>
<proteinExistence type="predicted"/>
<keyword evidence="2" id="KW-1185">Reference proteome</keyword>
<evidence type="ECO:0000313" key="1">
    <source>
        <dbReference type="EMBL" id="GLR12889.1"/>
    </source>
</evidence>
<comment type="caution">
    <text evidence="1">The sequence shown here is derived from an EMBL/GenBank/DDBJ whole genome shotgun (WGS) entry which is preliminary data.</text>
</comment>
<evidence type="ECO:0000313" key="2">
    <source>
        <dbReference type="Proteomes" id="UP001156706"/>
    </source>
</evidence>
<reference evidence="2" key="1">
    <citation type="journal article" date="2019" name="Int. J. Syst. Evol. Microbiol.">
        <title>The Global Catalogue of Microorganisms (GCM) 10K type strain sequencing project: providing services to taxonomists for standard genome sequencing and annotation.</title>
        <authorList>
            <consortium name="The Broad Institute Genomics Platform"/>
            <consortium name="The Broad Institute Genome Sequencing Center for Infectious Disease"/>
            <person name="Wu L."/>
            <person name="Ma J."/>
        </authorList>
    </citation>
    <scope>NUCLEOTIDE SEQUENCE [LARGE SCALE GENOMIC DNA]</scope>
    <source>
        <strain evidence="2">NBRC 110044</strain>
    </source>
</reference>
<name>A0ABQ5YG44_9NEIS</name>
<accession>A0ABQ5YG44</accession>
<dbReference type="RefSeq" id="WP_284196018.1">
    <property type="nucleotide sequence ID" value="NZ_BSOG01000002.1"/>
</dbReference>
<organism evidence="1 2">
    <name type="scientific">Chitinimonas prasina</name>
    <dbReference type="NCBI Taxonomy" id="1434937"/>
    <lineage>
        <taxon>Bacteria</taxon>
        <taxon>Pseudomonadati</taxon>
        <taxon>Pseudomonadota</taxon>
        <taxon>Betaproteobacteria</taxon>
        <taxon>Neisseriales</taxon>
        <taxon>Chitinibacteraceae</taxon>
        <taxon>Chitinimonas</taxon>
    </lineage>
</organism>
<dbReference type="Proteomes" id="UP001156706">
    <property type="component" value="Unassembled WGS sequence"/>
</dbReference>
<dbReference type="EMBL" id="BSOG01000002">
    <property type="protein sequence ID" value="GLR12889.1"/>
    <property type="molecule type" value="Genomic_DNA"/>
</dbReference>
<protein>
    <submittedName>
        <fullName evidence="1">Uncharacterized protein</fullName>
    </submittedName>
</protein>